<protein>
    <recommendedName>
        <fullName evidence="2">Protein RecA</fullName>
    </recommendedName>
    <alternativeName>
        <fullName evidence="6">Recombinase A</fullName>
    </alternativeName>
</protein>
<dbReference type="InterPro" id="IPR049428">
    <property type="entry name" value="RecA-like_N"/>
</dbReference>
<feature type="domain" description="RecA family profile 1" evidence="7">
    <location>
        <begin position="36"/>
        <end position="63"/>
    </location>
</feature>
<feature type="non-terminal residue" evidence="8">
    <location>
        <position position="63"/>
    </location>
</feature>
<dbReference type="PROSITE" id="PS50162">
    <property type="entry name" value="RECA_2"/>
    <property type="match status" value="1"/>
</dbReference>
<evidence type="ECO:0000256" key="1">
    <source>
        <dbReference type="ARBA" id="ARBA00009391"/>
    </source>
</evidence>
<dbReference type="AlphaFoldDB" id="A0A943YWD1"/>
<dbReference type="InterPro" id="IPR027417">
    <property type="entry name" value="P-loop_NTPase"/>
</dbReference>
<dbReference type="Pfam" id="PF00154">
    <property type="entry name" value="RecA_N"/>
    <property type="match status" value="1"/>
</dbReference>
<dbReference type="Gene3D" id="3.40.50.300">
    <property type="entry name" value="P-loop containing nucleotide triphosphate hydrolases"/>
    <property type="match status" value="1"/>
</dbReference>
<proteinExistence type="inferred from homology"/>
<dbReference type="GO" id="GO:0006310">
    <property type="term" value="P:DNA recombination"/>
    <property type="evidence" value="ECO:0007669"/>
    <property type="project" value="UniProtKB-KW"/>
</dbReference>
<gene>
    <name evidence="8" type="ORF">KH142_09690</name>
</gene>
<sequence length="63" mass="6643">MNQDKEKTLKLTTDQIEHKFGKGAIMKLGEEGGNLEVGVIPTGSLPLDAALGIGGVPRGRIIE</sequence>
<dbReference type="PANTHER" id="PTHR45900:SF1">
    <property type="entry name" value="MITOCHONDRIAL DNA REPAIR PROTEIN RECA HOMOLOG-RELATED"/>
    <property type="match status" value="1"/>
</dbReference>
<dbReference type="InterPro" id="IPR020588">
    <property type="entry name" value="RecA_ATP-bd"/>
</dbReference>
<evidence type="ECO:0000256" key="2">
    <source>
        <dbReference type="ARBA" id="ARBA00015553"/>
    </source>
</evidence>
<dbReference type="GO" id="GO:0005829">
    <property type="term" value="C:cytosol"/>
    <property type="evidence" value="ECO:0007669"/>
    <property type="project" value="TreeGrafter"/>
</dbReference>
<name>A0A943YWD1_9ACTN</name>
<evidence type="ECO:0000313" key="8">
    <source>
        <dbReference type="EMBL" id="MBS6941715.1"/>
    </source>
</evidence>
<comment type="similarity">
    <text evidence="1">Belongs to the RecA family.</text>
</comment>
<dbReference type="GO" id="GO:0003697">
    <property type="term" value="F:single-stranded DNA binding"/>
    <property type="evidence" value="ECO:0007669"/>
    <property type="project" value="InterPro"/>
</dbReference>
<organism evidence="8 9">
    <name type="scientific">Slackia piriformis</name>
    <dbReference type="NCBI Taxonomy" id="626934"/>
    <lineage>
        <taxon>Bacteria</taxon>
        <taxon>Bacillati</taxon>
        <taxon>Actinomycetota</taxon>
        <taxon>Coriobacteriia</taxon>
        <taxon>Eggerthellales</taxon>
        <taxon>Eggerthellaceae</taxon>
        <taxon>Slackia</taxon>
    </lineage>
</organism>
<dbReference type="EMBL" id="JAGZSV010000277">
    <property type="protein sequence ID" value="MBS6941715.1"/>
    <property type="molecule type" value="Genomic_DNA"/>
</dbReference>
<evidence type="ECO:0000256" key="5">
    <source>
        <dbReference type="ARBA" id="ARBA00023172"/>
    </source>
</evidence>
<dbReference type="GO" id="GO:0005524">
    <property type="term" value="F:ATP binding"/>
    <property type="evidence" value="ECO:0007669"/>
    <property type="project" value="UniProtKB-KW"/>
</dbReference>
<evidence type="ECO:0000256" key="3">
    <source>
        <dbReference type="ARBA" id="ARBA00022741"/>
    </source>
</evidence>
<reference evidence="8" key="1">
    <citation type="submission" date="2021-02" db="EMBL/GenBank/DDBJ databases">
        <title>Infant gut strain persistence is associated with maternal origin, phylogeny, and functional potential including surface adhesion and iron acquisition.</title>
        <authorList>
            <person name="Lou Y.C."/>
        </authorList>
    </citation>
    <scope>NUCLEOTIDE SEQUENCE</scope>
    <source>
        <strain evidence="8">L2_039_000G1_dasL2_039_000G1_concoct_11</strain>
    </source>
</reference>
<accession>A0A943YWD1</accession>
<evidence type="ECO:0000256" key="6">
    <source>
        <dbReference type="ARBA" id="ARBA00033319"/>
    </source>
</evidence>
<dbReference type="SUPFAM" id="SSF52540">
    <property type="entry name" value="P-loop containing nucleoside triphosphate hydrolases"/>
    <property type="match status" value="1"/>
</dbReference>
<keyword evidence="5" id="KW-0233">DNA recombination</keyword>
<dbReference type="InterPro" id="IPR013765">
    <property type="entry name" value="DNA_recomb/repair_RecA"/>
</dbReference>
<dbReference type="GO" id="GO:0006281">
    <property type="term" value="P:DNA repair"/>
    <property type="evidence" value="ECO:0007669"/>
    <property type="project" value="InterPro"/>
</dbReference>
<keyword evidence="3" id="KW-0547">Nucleotide-binding</keyword>
<dbReference type="Proteomes" id="UP000727506">
    <property type="component" value="Unassembled WGS sequence"/>
</dbReference>
<keyword evidence="4" id="KW-0067">ATP-binding</keyword>
<evidence type="ECO:0000313" key="9">
    <source>
        <dbReference type="Proteomes" id="UP000727506"/>
    </source>
</evidence>
<evidence type="ECO:0000256" key="4">
    <source>
        <dbReference type="ARBA" id="ARBA00022840"/>
    </source>
</evidence>
<comment type="caution">
    <text evidence="8">The sequence shown here is derived from an EMBL/GenBank/DDBJ whole genome shotgun (WGS) entry which is preliminary data.</text>
</comment>
<dbReference type="PANTHER" id="PTHR45900">
    <property type="entry name" value="RECA"/>
    <property type="match status" value="1"/>
</dbReference>
<dbReference type="GO" id="GO:0140664">
    <property type="term" value="F:ATP-dependent DNA damage sensor activity"/>
    <property type="evidence" value="ECO:0007669"/>
    <property type="project" value="InterPro"/>
</dbReference>
<evidence type="ECO:0000259" key="7">
    <source>
        <dbReference type="PROSITE" id="PS50162"/>
    </source>
</evidence>